<dbReference type="PANTHER" id="PTHR48025">
    <property type="entry name" value="OS02G0815200 PROTEIN"/>
    <property type="match status" value="1"/>
</dbReference>
<feature type="domain" description="RRM" evidence="3">
    <location>
        <begin position="48"/>
        <end position="117"/>
    </location>
</feature>
<dbReference type="EnsemblMetazoa" id="XM_029485448.1">
    <property type="protein sequence ID" value="XP_029341308.1"/>
    <property type="gene ID" value="LOC100169472"/>
</dbReference>
<evidence type="ECO:0000313" key="4">
    <source>
        <dbReference type="EnsemblMetazoa" id="XP_029341308.1"/>
    </source>
</evidence>
<keyword evidence="5" id="KW-1185">Reference proteome</keyword>
<evidence type="ECO:0000259" key="3">
    <source>
        <dbReference type="PROSITE" id="PS50102"/>
    </source>
</evidence>
<dbReference type="SMART" id="SM00360">
    <property type="entry name" value="RRM"/>
    <property type="match status" value="1"/>
</dbReference>
<evidence type="ECO:0000256" key="1">
    <source>
        <dbReference type="ARBA" id="ARBA00022884"/>
    </source>
</evidence>
<accession>A0A8R2JL83</accession>
<dbReference type="GO" id="GO:0005634">
    <property type="term" value="C:nucleus"/>
    <property type="evidence" value="ECO:0007669"/>
    <property type="project" value="TreeGrafter"/>
</dbReference>
<name>A0A8R2JL83_ACYPI</name>
<evidence type="ECO:0000313" key="5">
    <source>
        <dbReference type="Proteomes" id="UP000007819"/>
    </source>
</evidence>
<dbReference type="InterPro" id="IPR000504">
    <property type="entry name" value="RRM_dom"/>
</dbReference>
<organism evidence="4 5">
    <name type="scientific">Acyrthosiphon pisum</name>
    <name type="common">Pea aphid</name>
    <dbReference type="NCBI Taxonomy" id="7029"/>
    <lineage>
        <taxon>Eukaryota</taxon>
        <taxon>Metazoa</taxon>
        <taxon>Ecdysozoa</taxon>
        <taxon>Arthropoda</taxon>
        <taxon>Hexapoda</taxon>
        <taxon>Insecta</taxon>
        <taxon>Pterygota</taxon>
        <taxon>Neoptera</taxon>
        <taxon>Paraneoptera</taxon>
        <taxon>Hemiptera</taxon>
        <taxon>Sternorrhyncha</taxon>
        <taxon>Aphidomorpha</taxon>
        <taxon>Aphidoidea</taxon>
        <taxon>Aphididae</taxon>
        <taxon>Macrosiphini</taxon>
        <taxon>Acyrthosiphon</taxon>
    </lineage>
</organism>
<dbReference type="GeneID" id="100169472"/>
<dbReference type="Proteomes" id="UP000007819">
    <property type="component" value="Chromosome X"/>
</dbReference>
<sequence>MKNFGFVHMDDDTTGRAAIKALNGSMVNDLAMKVETATSRRGPNTPTTKIFVGNLSETTKENEVRELFERYGTVVECDIVRTYGFVHIDSTDVSRLIKDLNGYMLDGKPIKVQISNSRVRPRPGMGMPEQCYRYGYGRDALPQLPPPRALLYPPPPPLSFVRDRILGSYSTGLKTDMTRMDDYSMLSHSELGGHMYETEGLYDRYYDRSLMRTAVDGYGMDRRMPRMLSSRDYLSSSTRIGTTVLDQDYVFTRRSPLSSSRTSLVLKLLYT</sequence>
<protein>
    <recommendedName>
        <fullName evidence="3">RRM domain-containing protein</fullName>
    </recommendedName>
</protein>
<evidence type="ECO:0000256" key="2">
    <source>
        <dbReference type="PROSITE-ProRule" id="PRU00176"/>
    </source>
</evidence>
<dbReference type="PANTHER" id="PTHR48025:SF1">
    <property type="entry name" value="RRM DOMAIN-CONTAINING PROTEIN"/>
    <property type="match status" value="1"/>
</dbReference>
<dbReference type="SUPFAM" id="SSF54928">
    <property type="entry name" value="RNA-binding domain, RBD"/>
    <property type="match status" value="2"/>
</dbReference>
<reference evidence="5" key="1">
    <citation type="submission" date="2010-06" db="EMBL/GenBank/DDBJ databases">
        <authorList>
            <person name="Jiang H."/>
            <person name="Abraham K."/>
            <person name="Ali S."/>
            <person name="Alsbrooks S.L."/>
            <person name="Anim B.N."/>
            <person name="Anosike U.S."/>
            <person name="Attaway T."/>
            <person name="Bandaranaike D.P."/>
            <person name="Battles P.K."/>
            <person name="Bell S.N."/>
            <person name="Bell A.V."/>
            <person name="Beltran B."/>
            <person name="Bickham C."/>
            <person name="Bustamante Y."/>
            <person name="Caleb T."/>
            <person name="Canada A."/>
            <person name="Cardenas V."/>
            <person name="Carter K."/>
            <person name="Chacko J."/>
            <person name="Chandrabose M.N."/>
            <person name="Chavez D."/>
            <person name="Chavez A."/>
            <person name="Chen L."/>
            <person name="Chu H.-S."/>
            <person name="Claassen K.J."/>
            <person name="Cockrell R."/>
            <person name="Collins M."/>
            <person name="Cooper J.A."/>
            <person name="Cree A."/>
            <person name="Curry S.M."/>
            <person name="Da Y."/>
            <person name="Dao M.D."/>
            <person name="Das B."/>
            <person name="Davila M.-L."/>
            <person name="Davy-Carroll L."/>
            <person name="Denson S."/>
            <person name="Dinh H."/>
            <person name="Ebong V.E."/>
            <person name="Edwards J.R."/>
            <person name="Egan A."/>
            <person name="El-Daye J."/>
            <person name="Escobedo L."/>
            <person name="Fernandez S."/>
            <person name="Fernando P.R."/>
            <person name="Flagg N."/>
            <person name="Forbes L.D."/>
            <person name="Fowler R.G."/>
            <person name="Fu Q."/>
            <person name="Gabisi R.A."/>
            <person name="Ganer J."/>
            <person name="Garbino Pronczuk A."/>
            <person name="Garcia R.M."/>
            <person name="Garner T."/>
            <person name="Garrett T.E."/>
            <person name="Gonzalez D.A."/>
            <person name="Hamid H."/>
            <person name="Hawkins E.S."/>
            <person name="Hirani K."/>
            <person name="Hogues M.E."/>
            <person name="Hollins B."/>
            <person name="Hsiao C.-H."/>
            <person name="Jabil R."/>
            <person name="James M.L."/>
            <person name="Jhangiani S.N."/>
            <person name="Johnson B."/>
            <person name="Johnson Q."/>
            <person name="Joshi V."/>
            <person name="Kalu J.B."/>
            <person name="Kam C."/>
            <person name="Kashfia A."/>
            <person name="Keebler J."/>
            <person name="Kisamo H."/>
            <person name="Kovar C.L."/>
            <person name="Lago L.A."/>
            <person name="Lai C.-Y."/>
            <person name="Laidlaw J."/>
            <person name="Lara F."/>
            <person name="Le T.-K."/>
            <person name="Lee S.L."/>
            <person name="Legall F.H."/>
            <person name="Lemon S.J."/>
            <person name="Lewis L.R."/>
            <person name="Li B."/>
            <person name="Liu Y."/>
            <person name="Liu Y.-S."/>
            <person name="Lopez J."/>
            <person name="Lozado R.J."/>
            <person name="Lu J."/>
            <person name="Madu R.C."/>
            <person name="Maheshwari M."/>
            <person name="Maheshwari R."/>
            <person name="Malloy K."/>
            <person name="Martinez E."/>
            <person name="Mathew T."/>
            <person name="Mercado I.C."/>
            <person name="Mercado C."/>
            <person name="Meyer B."/>
            <person name="Montgomery K."/>
            <person name="Morgan M.B."/>
            <person name="Munidasa M."/>
            <person name="Nazareth L.V."/>
            <person name="Nelson J."/>
            <person name="Ng B.M."/>
            <person name="Nguyen N.B."/>
            <person name="Nguyen P.Q."/>
            <person name="Nguyen T."/>
            <person name="Obregon M."/>
            <person name="Okwuonu G.O."/>
            <person name="Onwere C.G."/>
            <person name="Orozco G."/>
            <person name="Parra A."/>
            <person name="Patel S."/>
            <person name="Patil S."/>
            <person name="Perez A."/>
            <person name="Perez Y."/>
            <person name="Pham C."/>
            <person name="Primus E.L."/>
            <person name="Pu L.-L."/>
            <person name="Puazo M."/>
            <person name="Qin X."/>
            <person name="Quiroz J.B."/>
            <person name="Reese J."/>
            <person name="Richards S."/>
            <person name="Rives C.M."/>
            <person name="Robberts R."/>
            <person name="Ruiz S.J."/>
            <person name="Ruiz M.J."/>
            <person name="Santibanez J."/>
            <person name="Schneider B.W."/>
            <person name="Sisson I."/>
            <person name="Smith M."/>
            <person name="Sodergren E."/>
            <person name="Song X.-Z."/>
            <person name="Song B.B."/>
            <person name="Summersgill H."/>
            <person name="Thelus R."/>
            <person name="Thornton R.D."/>
            <person name="Trejos Z.Y."/>
            <person name="Usmani K."/>
            <person name="Vattathil S."/>
            <person name="Villasana D."/>
            <person name="Walker D.L."/>
            <person name="Wang S."/>
            <person name="Wang K."/>
            <person name="White C.S."/>
            <person name="Williams A.C."/>
            <person name="Williamson J."/>
            <person name="Wilson K."/>
            <person name="Woghiren I.O."/>
            <person name="Woodworth J.R."/>
            <person name="Worley K.C."/>
            <person name="Wright R.A."/>
            <person name="Wu W."/>
            <person name="Young L."/>
            <person name="Zhang L."/>
            <person name="Zhang J."/>
            <person name="Zhu Y."/>
            <person name="Muzny D.M."/>
            <person name="Weinstock G."/>
            <person name="Gibbs R.A."/>
        </authorList>
    </citation>
    <scope>NUCLEOTIDE SEQUENCE [LARGE SCALE GENOMIC DNA]</scope>
    <source>
        <strain evidence="5">LSR1</strain>
    </source>
</reference>
<dbReference type="InterPro" id="IPR050502">
    <property type="entry name" value="Euk_RNA-bind_prot"/>
</dbReference>
<dbReference type="InterPro" id="IPR035979">
    <property type="entry name" value="RBD_domain_sf"/>
</dbReference>
<reference evidence="4" key="2">
    <citation type="submission" date="2022-06" db="UniProtKB">
        <authorList>
            <consortium name="EnsemblMetazoa"/>
        </authorList>
    </citation>
    <scope>IDENTIFICATION</scope>
</reference>
<dbReference type="GO" id="GO:0003729">
    <property type="term" value="F:mRNA binding"/>
    <property type="evidence" value="ECO:0007669"/>
    <property type="project" value="TreeGrafter"/>
</dbReference>
<dbReference type="Pfam" id="PF00076">
    <property type="entry name" value="RRM_1"/>
    <property type="match status" value="1"/>
</dbReference>
<proteinExistence type="predicted"/>
<dbReference type="KEGG" id="api:100169472"/>
<dbReference type="PROSITE" id="PS50102">
    <property type="entry name" value="RRM"/>
    <property type="match status" value="1"/>
</dbReference>
<keyword evidence="1 2" id="KW-0694">RNA-binding</keyword>
<dbReference type="InterPro" id="IPR012677">
    <property type="entry name" value="Nucleotide-bd_a/b_plait_sf"/>
</dbReference>
<dbReference type="Gene3D" id="3.30.70.330">
    <property type="match status" value="1"/>
</dbReference>
<dbReference type="RefSeq" id="XP_029341308.1">
    <property type="nucleotide sequence ID" value="XM_029485448.1"/>
</dbReference>
<dbReference type="OrthoDB" id="79941at2759"/>
<dbReference type="AlphaFoldDB" id="A0A8R2JL83"/>